<dbReference type="Gene3D" id="2.180.10.10">
    <property type="entry name" value="RHS repeat-associated core"/>
    <property type="match status" value="1"/>
</dbReference>
<evidence type="ECO:0000256" key="1">
    <source>
        <dbReference type="SAM" id="MobiDB-lite"/>
    </source>
</evidence>
<dbReference type="NCBIfam" id="TIGR01643">
    <property type="entry name" value="YD_repeat_2x"/>
    <property type="match status" value="2"/>
</dbReference>
<dbReference type="EMBL" id="CABL01000002">
    <property type="protein sequence ID" value="CBH74695.1"/>
    <property type="molecule type" value="Genomic_DNA"/>
</dbReference>
<name>E6PE10_9ZZZZ</name>
<feature type="region of interest" description="Disordered" evidence="1">
    <location>
        <begin position="380"/>
        <end position="416"/>
    </location>
</feature>
<dbReference type="InterPro" id="IPR006530">
    <property type="entry name" value="YD"/>
</dbReference>
<sequence length="416" mass="44609">MPCSRSAESLGAGVTQRFYDAADRLVETVSPRDPTYDLYPFPWMMRYIYDLGGSDTIAYLSPVQGYGNLYKTQECLPTNPVIDARTTLSVAPGCTFQDVRGSSFDALDRATASYEVAFGSTPKLRNTYDGPGDAGLLTSSVNATGQATSIAYDPDGKVIADTFSDSTPARTYSYDPDGHTVAVSSPAWGTQNYTYDAAGELTEKAEPTGGALLDPGIVQYAYYPDGARAALSLQIPAAGITLPNAFQYSYRIDGLLQSQRVNAGTGGTYSWTYTTAGRELTQRDPSTGATMTANLRYLSGSWSTYPMTFGPRTTSYNAYGQVASITYPTGFTSQNYSYDAQGNALAYRTTAPSITASTGQPAYPAAWTNRLFAYTTRGELAGEGTTQPDRVPRSGVRAAARRGRHQPVMTADNLVG</sequence>
<evidence type="ECO:0000313" key="2">
    <source>
        <dbReference type="EMBL" id="CBH74695.1"/>
    </source>
</evidence>
<dbReference type="PANTHER" id="PTHR32305:SF15">
    <property type="entry name" value="PROTEIN RHSA-RELATED"/>
    <property type="match status" value="1"/>
</dbReference>
<proteinExistence type="predicted"/>
<reference evidence="2" key="1">
    <citation type="submission" date="2009-10" db="EMBL/GenBank/DDBJ databases">
        <title>Diversity of trophic interactions inside an arsenic-rich microbial ecosystem.</title>
        <authorList>
            <person name="Bertin P.N."/>
            <person name="Heinrich-Salmeron A."/>
            <person name="Pelletier E."/>
            <person name="Goulhen-Chollet F."/>
            <person name="Arsene-Ploetze F."/>
            <person name="Gallien S."/>
            <person name="Calteau A."/>
            <person name="Vallenet D."/>
            <person name="Casiot C."/>
            <person name="Chane-Woon-Ming B."/>
            <person name="Giloteaux L."/>
            <person name="Barakat M."/>
            <person name="Bonnefoy V."/>
            <person name="Bruneel O."/>
            <person name="Chandler M."/>
            <person name="Cleiss J."/>
            <person name="Duran R."/>
            <person name="Elbaz-Poulichet F."/>
            <person name="Fonknechten N."/>
            <person name="Lauga B."/>
            <person name="Mornico D."/>
            <person name="Ortet P."/>
            <person name="Schaeffer C."/>
            <person name="Siguier P."/>
            <person name="Alexander Thil Smith A."/>
            <person name="Van Dorsselaer A."/>
            <person name="Weissenbach J."/>
            <person name="Medigue C."/>
            <person name="Le Paslier D."/>
        </authorList>
    </citation>
    <scope>NUCLEOTIDE SEQUENCE</scope>
</reference>
<accession>E6PE10</accession>
<protein>
    <submittedName>
        <fullName evidence="2">Uncharacterized protein</fullName>
    </submittedName>
</protein>
<organism evidence="2">
    <name type="scientific">mine drainage metagenome</name>
    <dbReference type="NCBI Taxonomy" id="410659"/>
    <lineage>
        <taxon>unclassified sequences</taxon>
        <taxon>metagenomes</taxon>
        <taxon>ecological metagenomes</taxon>
    </lineage>
</organism>
<dbReference type="InterPro" id="IPR050708">
    <property type="entry name" value="T6SS_VgrG/RHS"/>
</dbReference>
<gene>
    <name evidence="2" type="ORF">CARN1_1798</name>
</gene>
<dbReference type="PANTHER" id="PTHR32305">
    <property type="match status" value="1"/>
</dbReference>
<dbReference type="AlphaFoldDB" id="E6PE10"/>
<comment type="caution">
    <text evidence="2">The sequence shown here is derived from an EMBL/GenBank/DDBJ whole genome shotgun (WGS) entry which is preliminary data.</text>
</comment>